<keyword evidence="3" id="KW-1185">Reference proteome</keyword>
<evidence type="ECO:0000313" key="3">
    <source>
        <dbReference type="Proteomes" id="UP001317629"/>
    </source>
</evidence>
<organism evidence="2 3">
    <name type="scientific">Methylocystis iwaonis</name>
    <dbReference type="NCBI Taxonomy" id="2885079"/>
    <lineage>
        <taxon>Bacteria</taxon>
        <taxon>Pseudomonadati</taxon>
        <taxon>Pseudomonadota</taxon>
        <taxon>Alphaproteobacteria</taxon>
        <taxon>Hyphomicrobiales</taxon>
        <taxon>Methylocystaceae</taxon>
        <taxon>Methylocystis</taxon>
    </lineage>
</organism>
<evidence type="ECO:0000256" key="1">
    <source>
        <dbReference type="SAM" id="MobiDB-lite"/>
    </source>
</evidence>
<reference evidence="2 3" key="1">
    <citation type="journal article" date="2023" name="Int. J. Syst. Evol. Microbiol.">
        <title>Methylocystis iwaonis sp. nov., a type II methane-oxidizing bacterium from surface soil of a rice paddy field in Japan, and emended description of the genus Methylocystis (ex Whittenbury et al. 1970) Bowman et al. 1993.</title>
        <authorList>
            <person name="Kaise H."/>
            <person name="Sawadogo J.B."/>
            <person name="Alam M.S."/>
            <person name="Ueno C."/>
            <person name="Dianou D."/>
            <person name="Shinjo R."/>
            <person name="Asakawa S."/>
        </authorList>
    </citation>
    <scope>NUCLEOTIDE SEQUENCE [LARGE SCALE GENOMIC DNA]</scope>
    <source>
        <strain evidence="2 3">SS37A-Re</strain>
    </source>
</reference>
<sequence length="158" mass="16865">MSGSATVQSPPPNFQDDAAPEGSDGVGSEEDGLKKESKAEDDMLVTDLIHSCSNEMVAQAALKSIGGRFAERVRVAAQEKGMSVGRFVSIIVRDFARRADDGVREALRERITGDDQPLLKGLRAVLEPALEEGALFADEGFGQPFAINLSCAGAHQYQ</sequence>
<name>A0ABN6VHT7_9HYPH</name>
<accession>A0ABN6VHT7</accession>
<dbReference type="Proteomes" id="UP001317629">
    <property type="component" value="Chromosome"/>
</dbReference>
<protein>
    <submittedName>
        <fullName evidence="2">Uncharacterized protein</fullName>
    </submittedName>
</protein>
<evidence type="ECO:0000313" key="2">
    <source>
        <dbReference type="EMBL" id="BDV35229.1"/>
    </source>
</evidence>
<dbReference type="EMBL" id="AP027142">
    <property type="protein sequence ID" value="BDV35229.1"/>
    <property type="molecule type" value="Genomic_DNA"/>
</dbReference>
<proteinExistence type="predicted"/>
<feature type="region of interest" description="Disordered" evidence="1">
    <location>
        <begin position="1"/>
        <end position="39"/>
    </location>
</feature>
<gene>
    <name evidence="2" type="ORF">SS37A_27580</name>
</gene>